<organism evidence="3">
    <name type="scientific">marine metagenome</name>
    <dbReference type="NCBI Taxonomy" id="408172"/>
    <lineage>
        <taxon>unclassified sequences</taxon>
        <taxon>metagenomes</taxon>
        <taxon>ecological metagenomes</taxon>
    </lineage>
</organism>
<evidence type="ECO:0008006" key="4">
    <source>
        <dbReference type="Google" id="ProtNLM"/>
    </source>
</evidence>
<dbReference type="InterPro" id="IPR030868">
    <property type="entry name" value="MqnA"/>
</dbReference>
<dbReference type="Pfam" id="PF02621">
    <property type="entry name" value="VitK2_biosynth"/>
    <property type="match status" value="1"/>
</dbReference>
<dbReference type="PANTHER" id="PTHR37690:SF1">
    <property type="entry name" value="CHORISMATE DEHYDRATASE"/>
    <property type="match status" value="1"/>
</dbReference>
<evidence type="ECO:0000256" key="1">
    <source>
        <dbReference type="ARBA" id="ARBA00022428"/>
    </source>
</evidence>
<dbReference type="AlphaFoldDB" id="A0A382EIK5"/>
<reference evidence="3" key="1">
    <citation type="submission" date="2018-05" db="EMBL/GenBank/DDBJ databases">
        <authorList>
            <person name="Lanie J.A."/>
            <person name="Ng W.-L."/>
            <person name="Kazmierczak K.M."/>
            <person name="Andrzejewski T.M."/>
            <person name="Davidsen T.M."/>
            <person name="Wayne K.J."/>
            <person name="Tettelin H."/>
            <person name="Glass J.I."/>
            <person name="Rusch D."/>
            <person name="Podicherti R."/>
            <person name="Tsui H.-C.T."/>
            <person name="Winkler M.E."/>
        </authorList>
    </citation>
    <scope>NUCLEOTIDE SEQUENCE</scope>
</reference>
<dbReference type="Gene3D" id="3.40.190.10">
    <property type="entry name" value="Periplasmic binding protein-like II"/>
    <property type="match status" value="2"/>
</dbReference>
<protein>
    <recommendedName>
        <fullName evidence="4">Chorismate dehydratase</fullName>
    </recommendedName>
</protein>
<dbReference type="EMBL" id="UINC01044432">
    <property type="protein sequence ID" value="SVB49894.1"/>
    <property type="molecule type" value="Genomic_DNA"/>
</dbReference>
<sequence length="214" mass="24055">MIPIIEYFRCSDYLILPGISISSRGAVKSIRIFSRKPISECQTIALDTSSRTSRVLTQIVLAEKYNVYPSFVDCPPTVNLESAETDAVLLIGDSALRNIGSAEFEVDLGAVWHDLFELPFVYACWVTRYNTDLGDLPQLLKKAKHIGIDQVQSIASIESSKLGLSRSLCEDYLSNYIYYDLGPQEIEGMTLFYDLAIKHNHVPAGNQIRFTFMK</sequence>
<dbReference type="SUPFAM" id="SSF53850">
    <property type="entry name" value="Periplasmic binding protein-like II"/>
    <property type="match status" value="1"/>
</dbReference>
<dbReference type="PANTHER" id="PTHR37690">
    <property type="entry name" value="CHORISMATE DEHYDRATASE"/>
    <property type="match status" value="1"/>
</dbReference>
<accession>A0A382EIK5</accession>
<name>A0A382EIK5_9ZZZZ</name>
<keyword evidence="2" id="KW-0456">Lyase</keyword>
<gene>
    <name evidence="3" type="ORF">METZ01_LOCUS202748</name>
</gene>
<evidence type="ECO:0000313" key="3">
    <source>
        <dbReference type="EMBL" id="SVB49894.1"/>
    </source>
</evidence>
<dbReference type="InterPro" id="IPR003773">
    <property type="entry name" value="Menaquinone_biosynth"/>
</dbReference>
<proteinExistence type="predicted"/>
<dbReference type="GO" id="GO:0009234">
    <property type="term" value="P:menaquinone biosynthetic process"/>
    <property type="evidence" value="ECO:0007669"/>
    <property type="project" value="UniProtKB-KW"/>
</dbReference>
<dbReference type="CDD" id="cd13634">
    <property type="entry name" value="PBP2_Sco4506"/>
    <property type="match status" value="1"/>
</dbReference>
<evidence type="ECO:0000256" key="2">
    <source>
        <dbReference type="ARBA" id="ARBA00023239"/>
    </source>
</evidence>
<keyword evidence="1" id="KW-0474">Menaquinone biosynthesis</keyword>
<dbReference type="GO" id="GO:0016829">
    <property type="term" value="F:lyase activity"/>
    <property type="evidence" value="ECO:0007669"/>
    <property type="project" value="UniProtKB-KW"/>
</dbReference>